<gene>
    <name evidence="2" type="ORF">GN958_ATG16157</name>
</gene>
<organism evidence="2 3">
    <name type="scientific">Phytophthora infestans</name>
    <name type="common">Potato late blight agent</name>
    <name type="synonym">Botrytis infestans</name>
    <dbReference type="NCBI Taxonomy" id="4787"/>
    <lineage>
        <taxon>Eukaryota</taxon>
        <taxon>Sar</taxon>
        <taxon>Stramenopiles</taxon>
        <taxon>Oomycota</taxon>
        <taxon>Peronosporomycetes</taxon>
        <taxon>Peronosporales</taxon>
        <taxon>Peronosporaceae</taxon>
        <taxon>Phytophthora</taxon>
    </lineage>
</organism>
<proteinExistence type="predicted"/>
<feature type="region of interest" description="Disordered" evidence="1">
    <location>
        <begin position="87"/>
        <end position="106"/>
    </location>
</feature>
<protein>
    <submittedName>
        <fullName evidence="2">Uncharacterized protein</fullName>
    </submittedName>
</protein>
<evidence type="ECO:0000256" key="1">
    <source>
        <dbReference type="SAM" id="MobiDB-lite"/>
    </source>
</evidence>
<name>A0A8S9U4R6_PHYIN</name>
<reference evidence="2" key="1">
    <citation type="submission" date="2020-03" db="EMBL/GenBank/DDBJ databases">
        <title>Hybrid Assembly of Korean Phytophthora infestans isolates.</title>
        <authorList>
            <person name="Prokchorchik M."/>
            <person name="Lee Y."/>
            <person name="Seo J."/>
            <person name="Cho J.-H."/>
            <person name="Park Y.-E."/>
            <person name="Jang D.-C."/>
            <person name="Im J.-S."/>
            <person name="Choi J.-G."/>
            <person name="Park H.-J."/>
            <person name="Lee G.-B."/>
            <person name="Lee Y.-G."/>
            <person name="Hong S.-Y."/>
            <person name="Cho K."/>
            <person name="Sohn K.H."/>
        </authorList>
    </citation>
    <scope>NUCLEOTIDE SEQUENCE</scope>
    <source>
        <strain evidence="2">KR_2_A2</strain>
    </source>
</reference>
<dbReference type="Proteomes" id="UP000704712">
    <property type="component" value="Unassembled WGS sequence"/>
</dbReference>
<dbReference type="EMBL" id="JAACNO010002259">
    <property type="protein sequence ID" value="KAF4134652.1"/>
    <property type="molecule type" value="Genomic_DNA"/>
</dbReference>
<evidence type="ECO:0000313" key="3">
    <source>
        <dbReference type="Proteomes" id="UP000704712"/>
    </source>
</evidence>
<comment type="caution">
    <text evidence="2">The sequence shown here is derived from an EMBL/GenBank/DDBJ whole genome shotgun (WGS) entry which is preliminary data.</text>
</comment>
<dbReference type="AlphaFoldDB" id="A0A8S9U4R6"/>
<evidence type="ECO:0000313" key="2">
    <source>
        <dbReference type="EMBL" id="KAF4134652.1"/>
    </source>
</evidence>
<sequence length="123" mass="13429">MLVTLAHLILAQIRFPQTEFLVEGLFLNFSSKIFKGLRARKSRAMSSFSNRPYTTKKAIGLAWDDSTPPSGLTKVGREGLAIRCETLGRSTGRDEQGTGAWRPSATSVTCPDTQLVGVSVWPS</sequence>
<accession>A0A8S9U4R6</accession>